<dbReference type="InterPro" id="IPR044635">
    <property type="entry name" value="UBP14-like"/>
</dbReference>
<dbReference type="EC" id="3.4.19.12" evidence="6"/>
<dbReference type="PANTHER" id="PTHR43982">
    <property type="entry name" value="UBIQUITIN CARBOXYL-TERMINAL HYDROLASE"/>
    <property type="match status" value="1"/>
</dbReference>
<comment type="catalytic activity">
    <reaction evidence="1 6">
        <text>Thiol-dependent hydrolysis of ester, thioester, amide, peptide and isopeptide bonds formed by the C-terminal Gly of ubiquitin (a 76-residue protein attached to proteins as an intracellular targeting signal).</text>
        <dbReference type="EC" id="3.4.19.12"/>
    </reaction>
</comment>
<accession>A0A507FHQ6</accession>
<dbReference type="PROSITE" id="PS00972">
    <property type="entry name" value="USP_1"/>
    <property type="match status" value="1"/>
</dbReference>
<evidence type="ECO:0000259" key="8">
    <source>
        <dbReference type="PROSITE" id="PS50235"/>
    </source>
</evidence>
<dbReference type="OrthoDB" id="2420415at2759"/>
<reference evidence="9 10" key="1">
    <citation type="journal article" date="2019" name="Sci. Rep.">
        <title>Comparative genomics of chytrid fungi reveal insights into the obligate biotrophic and pathogenic lifestyle of Synchytrium endobioticum.</title>
        <authorList>
            <person name="van de Vossenberg B.T.L.H."/>
            <person name="Warris S."/>
            <person name="Nguyen H.D.T."/>
            <person name="van Gent-Pelzer M.P.E."/>
            <person name="Joly D.L."/>
            <person name="van de Geest H.C."/>
            <person name="Bonants P.J.M."/>
            <person name="Smith D.S."/>
            <person name="Levesque C.A."/>
            <person name="van der Lee T.A.J."/>
        </authorList>
    </citation>
    <scope>NUCLEOTIDE SEQUENCE [LARGE SCALE GENOMIC DNA]</scope>
    <source>
        <strain evidence="9 10">CBS 675.73</strain>
    </source>
</reference>
<gene>
    <name evidence="9" type="ORF">CcCBS67573_g02990</name>
</gene>
<evidence type="ECO:0000256" key="6">
    <source>
        <dbReference type="RuleBase" id="RU366025"/>
    </source>
</evidence>
<dbReference type="SUPFAM" id="SSF54001">
    <property type="entry name" value="Cysteine proteinases"/>
    <property type="match status" value="1"/>
</dbReference>
<dbReference type="InterPro" id="IPR038765">
    <property type="entry name" value="Papain-like_cys_pep_sf"/>
</dbReference>
<comment type="caution">
    <text evidence="9">The sequence shown here is derived from an EMBL/GenBank/DDBJ whole genome shotgun (WGS) entry which is preliminary data.</text>
</comment>
<evidence type="ECO:0000256" key="5">
    <source>
        <dbReference type="ARBA" id="ARBA00022807"/>
    </source>
</evidence>
<keyword evidence="2 6" id="KW-0645">Protease</keyword>
<dbReference type="STRING" id="246404.A0A507FHQ6"/>
<evidence type="ECO:0000256" key="1">
    <source>
        <dbReference type="ARBA" id="ARBA00000707"/>
    </source>
</evidence>
<evidence type="ECO:0000256" key="7">
    <source>
        <dbReference type="SAM" id="MobiDB-lite"/>
    </source>
</evidence>
<dbReference type="InterPro" id="IPR018200">
    <property type="entry name" value="USP_CS"/>
</dbReference>
<feature type="domain" description="USP" evidence="8">
    <location>
        <begin position="442"/>
        <end position="795"/>
    </location>
</feature>
<dbReference type="Pfam" id="PF00443">
    <property type="entry name" value="UCH"/>
    <property type="match status" value="1"/>
</dbReference>
<dbReference type="PROSITE" id="PS50235">
    <property type="entry name" value="USP_3"/>
    <property type="match status" value="1"/>
</dbReference>
<dbReference type="GO" id="GO:0016579">
    <property type="term" value="P:protein deubiquitination"/>
    <property type="evidence" value="ECO:0007669"/>
    <property type="project" value="InterPro"/>
</dbReference>
<evidence type="ECO:0000313" key="10">
    <source>
        <dbReference type="Proteomes" id="UP000320333"/>
    </source>
</evidence>
<organism evidence="9 10">
    <name type="scientific">Chytriomyces confervae</name>
    <dbReference type="NCBI Taxonomy" id="246404"/>
    <lineage>
        <taxon>Eukaryota</taxon>
        <taxon>Fungi</taxon>
        <taxon>Fungi incertae sedis</taxon>
        <taxon>Chytridiomycota</taxon>
        <taxon>Chytridiomycota incertae sedis</taxon>
        <taxon>Chytridiomycetes</taxon>
        <taxon>Chytridiales</taxon>
        <taxon>Chytriomycetaceae</taxon>
        <taxon>Chytriomyces</taxon>
    </lineage>
</organism>
<dbReference type="InterPro" id="IPR001394">
    <property type="entry name" value="Peptidase_C19_UCH"/>
</dbReference>
<keyword evidence="3 6" id="KW-0833">Ubl conjugation pathway</keyword>
<evidence type="ECO:0000313" key="9">
    <source>
        <dbReference type="EMBL" id="TPX75742.1"/>
    </source>
</evidence>
<evidence type="ECO:0000256" key="2">
    <source>
        <dbReference type="ARBA" id="ARBA00022670"/>
    </source>
</evidence>
<comment type="similarity">
    <text evidence="6">Belongs to the peptidase C19 family.</text>
</comment>
<dbReference type="AlphaFoldDB" id="A0A507FHQ6"/>
<dbReference type="GO" id="GO:0043161">
    <property type="term" value="P:proteasome-mediated ubiquitin-dependent protein catabolic process"/>
    <property type="evidence" value="ECO:0007669"/>
    <property type="project" value="InterPro"/>
</dbReference>
<dbReference type="PROSITE" id="PS00973">
    <property type="entry name" value="USP_2"/>
    <property type="match status" value="1"/>
</dbReference>
<sequence>MHGFSEFVALFASPGLSQPIHQQHAHDWVTSDALGDGALEVLCATCGLHITEPTSATSISNVTSPASKTGASKTLPVCSHFVTVSETSHLLSWKCNICHTGSAVTVIPSQIPSNLMERIVAGRPLSARIAIVKAMMMYARGFLHQDPRPVNPFNPKGLGLAGGPTPQVVAVMDVLGFDLKIIETASDPTSPLFIPRFPAESPNNVNSVDERDAVRVRRAMAELHVFDLNLRCSSGDIPLNQFHKAVRREHASEFAHSLFGAKSNSSALASVDKCAKPTLQHYIRLGCLPSVSDKNLETAFTTLLKLEPASKSLILDSMLEIAALRGALLQEFIIMERSRLNLFTTQELTSAYTLLNLTPPNQPNLHPSSYPAHVLIGVFQASAMELPQEIDSLRDALRTCAMDQGCWDDVDVFLQTGFMPRSDSNDIIDFQPDEPIDASMPRGLQNFGNICYLNALLQFFRTIKPFRESILDAVPPRSKEERSPSPANRSNESQSHHCIHFLQRLQILFKQLSDDGSDSAVRSVAMDRELAAAILAGPNGGYTSRGTSPVRGSFMDTEEKSKQELQQQQDVGEFMDVFVDMVEKGFDALGRRDVVQLIKRLFYGTTVQTLVTAQSEHSTHSASSTVAAPTEDDFLYLLIDLRPDIYASLDAYFETTKVDYDGGTLSAVRSVALKRLPPILTFQFRRVQYDLTTNSAFKANDFVKFYDTLDLGRYFTSQSPNRRSSKYRLHAVLEHEGDAGYGHYRSIIRDHSTNTWILYDDSRVSKITDVEDRVFGGRGGNGDVKNAYCLMYVAEDEVGDVA</sequence>
<evidence type="ECO:0000256" key="3">
    <source>
        <dbReference type="ARBA" id="ARBA00022786"/>
    </source>
</evidence>
<proteinExistence type="inferred from homology"/>
<dbReference type="GO" id="GO:0061136">
    <property type="term" value="P:regulation of proteasomal protein catabolic process"/>
    <property type="evidence" value="ECO:0007669"/>
    <property type="project" value="TreeGrafter"/>
</dbReference>
<feature type="region of interest" description="Disordered" evidence="7">
    <location>
        <begin position="474"/>
        <end position="494"/>
    </location>
</feature>
<dbReference type="Gene3D" id="3.90.70.10">
    <property type="entry name" value="Cysteine proteinases"/>
    <property type="match status" value="1"/>
</dbReference>
<keyword evidence="4 6" id="KW-0378">Hydrolase</keyword>
<dbReference type="GO" id="GO:0070628">
    <property type="term" value="F:proteasome binding"/>
    <property type="evidence" value="ECO:0007669"/>
    <property type="project" value="TreeGrafter"/>
</dbReference>
<name>A0A507FHQ6_9FUNG</name>
<dbReference type="GO" id="GO:0004843">
    <property type="term" value="F:cysteine-type deubiquitinase activity"/>
    <property type="evidence" value="ECO:0007669"/>
    <property type="project" value="UniProtKB-UniRule"/>
</dbReference>
<keyword evidence="5 6" id="KW-0788">Thiol protease</keyword>
<dbReference type="Proteomes" id="UP000320333">
    <property type="component" value="Unassembled WGS sequence"/>
</dbReference>
<dbReference type="InterPro" id="IPR028889">
    <property type="entry name" value="USP"/>
</dbReference>
<keyword evidence="10" id="KW-1185">Reference proteome</keyword>
<protein>
    <recommendedName>
        <fullName evidence="6">Ubiquitin carboxyl-terminal hydrolase</fullName>
        <ecNumber evidence="6">3.4.19.12</ecNumber>
    </recommendedName>
</protein>
<dbReference type="PANTHER" id="PTHR43982:SF6">
    <property type="entry name" value="UBIQUITIN CARBOXYL-TERMINAL HYDROLASE 2-RELATED"/>
    <property type="match status" value="1"/>
</dbReference>
<evidence type="ECO:0000256" key="4">
    <source>
        <dbReference type="ARBA" id="ARBA00022801"/>
    </source>
</evidence>
<dbReference type="EMBL" id="QEAP01000070">
    <property type="protein sequence ID" value="TPX75742.1"/>
    <property type="molecule type" value="Genomic_DNA"/>
</dbReference>